<accession>A0ABD3ML16</accession>
<dbReference type="SMART" id="SM00368">
    <property type="entry name" value="LRR_RI"/>
    <property type="match status" value="5"/>
</dbReference>
<dbReference type="EMBL" id="JALLBG020000156">
    <property type="protein sequence ID" value="KAL3761205.1"/>
    <property type="molecule type" value="Genomic_DNA"/>
</dbReference>
<organism evidence="1 2">
    <name type="scientific">Discostella pseudostelligera</name>
    <dbReference type="NCBI Taxonomy" id="259834"/>
    <lineage>
        <taxon>Eukaryota</taxon>
        <taxon>Sar</taxon>
        <taxon>Stramenopiles</taxon>
        <taxon>Ochrophyta</taxon>
        <taxon>Bacillariophyta</taxon>
        <taxon>Coscinodiscophyceae</taxon>
        <taxon>Thalassiosirophycidae</taxon>
        <taxon>Stephanodiscales</taxon>
        <taxon>Stephanodiscaceae</taxon>
        <taxon>Discostella</taxon>
    </lineage>
</organism>
<dbReference type="Proteomes" id="UP001530293">
    <property type="component" value="Unassembled WGS sequence"/>
</dbReference>
<dbReference type="Pfam" id="PF13516">
    <property type="entry name" value="LRR_6"/>
    <property type="match status" value="2"/>
</dbReference>
<gene>
    <name evidence="1" type="ORF">ACHAWU_000300</name>
</gene>
<proteinExistence type="predicted"/>
<name>A0ABD3ML16_9STRA</name>
<dbReference type="PANTHER" id="PTHR24113:SF15">
    <property type="entry name" value="NACHT DOMAIN-CONTAINING PROTEIN"/>
    <property type="match status" value="1"/>
</dbReference>
<dbReference type="SUPFAM" id="SSF52047">
    <property type="entry name" value="RNI-like"/>
    <property type="match status" value="1"/>
</dbReference>
<dbReference type="InterPro" id="IPR032675">
    <property type="entry name" value="LRR_dom_sf"/>
</dbReference>
<dbReference type="AlphaFoldDB" id="A0ABD3ML16"/>
<dbReference type="InterPro" id="IPR027038">
    <property type="entry name" value="RanGap"/>
</dbReference>
<dbReference type="PANTHER" id="PTHR24113">
    <property type="entry name" value="RAN GTPASE-ACTIVATING PROTEIN 1"/>
    <property type="match status" value="1"/>
</dbReference>
<reference evidence="1 2" key="1">
    <citation type="submission" date="2024-10" db="EMBL/GenBank/DDBJ databases">
        <title>Updated reference genomes for cyclostephanoid diatoms.</title>
        <authorList>
            <person name="Roberts W.R."/>
            <person name="Alverson A.J."/>
        </authorList>
    </citation>
    <scope>NUCLEOTIDE SEQUENCE [LARGE SCALE GENOMIC DNA]</scope>
    <source>
        <strain evidence="1 2">AJA232-27</strain>
    </source>
</reference>
<dbReference type="InterPro" id="IPR001611">
    <property type="entry name" value="Leu-rich_rpt"/>
</dbReference>
<comment type="caution">
    <text evidence="1">The sequence shown here is derived from an EMBL/GenBank/DDBJ whole genome shotgun (WGS) entry which is preliminary data.</text>
</comment>
<keyword evidence="2" id="KW-1185">Reference proteome</keyword>
<evidence type="ECO:0000313" key="2">
    <source>
        <dbReference type="Proteomes" id="UP001530293"/>
    </source>
</evidence>
<dbReference type="Gene3D" id="3.80.10.10">
    <property type="entry name" value="Ribonuclease Inhibitor"/>
    <property type="match status" value="2"/>
</dbReference>
<evidence type="ECO:0000313" key="1">
    <source>
        <dbReference type="EMBL" id="KAL3761205.1"/>
    </source>
</evidence>
<sequence>MTGPTAPLSYFNKVAHVTAGYHSPNVISRIACDETLLQVSRNDPSIVSLLVQIDDTDEDWYEKVGRPIGTSLHLRQLHLWSNSEMPDNFQSFCKLIAQNRSIEHFTMCHLNVTGIFSIFAPFFEHNKRLRSIEIVNCTIWEIDQLISALLLLKTSRLERINLDTNEIEALLVADFLNALNTNPGVHNLLDLCLRGNFIGLYECAALCNLLKNSSCKIECLDLGSNELTDECVDMLIIALIANRTVRYLDLTGQELVTTPAWCAFADFLSNCECSIESLFLGDNNIGNEGAISLGKSLANNKTLKHLDIGGCYDIRQRGWRGFSQCLRYPISELEALNLKDCSIDDDNLLDLVIPLTSSNARLKKLVVSSNERITWQGWLQFFRFWIHNDRPPLVEIDLSNSTIDDDGATLLVELVANHMTSLRTLIVLENPEITADGWRLFTDVLRPTATSKLKELRIGSGLTTETNVDDAFIIGFAHVLTTNTCLEKLEFDQVVSERGWNALTNAACDKSSIENIRCNSNHTLYEITCANGRPNDACYLFRMNFNENKSEVARQKILLHHFSDIDNLVQVFGPMAEAILPSAIAWIGRDRFGFSALYNLLRHKPSLIPKNTSSDDKRKRKREHAL</sequence>
<protein>
    <submittedName>
        <fullName evidence="1">Uncharacterized protein</fullName>
    </submittedName>
</protein>